<protein>
    <submittedName>
        <fullName evidence="2">Uncharacterized protein</fullName>
    </submittedName>
</protein>
<reference evidence="2" key="1">
    <citation type="submission" date="2022-02" db="EMBL/GenBank/DDBJ databases">
        <title>Towards deciphering the DNA virus diversity associated with rodent species in the families Cricetidae and Heteromyidae.</title>
        <authorList>
            <person name="Lund M."/>
            <person name="Larsen B.B."/>
            <person name="Gryseels S."/>
            <person name="Kraberger S."/>
            <person name="Rowsey D.M."/>
            <person name="Steger L."/>
            <person name="Yule K.M."/>
            <person name="Upham N.S."/>
            <person name="Worobey M."/>
            <person name="Van Doorslaer K."/>
            <person name="Varsani A."/>
        </authorList>
    </citation>
    <scope>NUCLEOTIDE SEQUENCE</scope>
    <source>
        <strain evidence="2">UA08Rod_6581</strain>
    </source>
</reference>
<evidence type="ECO:0000313" key="2">
    <source>
        <dbReference type="EMBL" id="UPW40830.1"/>
    </source>
</evidence>
<proteinExistence type="predicted"/>
<accession>A0A976R7V0</accession>
<sequence length="26" mass="3526">MAYRRRRRRRMRRRKYYRVSRGGIRL</sequence>
<dbReference type="EMBL" id="OM869504">
    <property type="protein sequence ID" value="UPW40830.1"/>
    <property type="molecule type" value="Genomic_DNA"/>
</dbReference>
<evidence type="ECO:0000256" key="1">
    <source>
        <dbReference type="SAM" id="MobiDB-lite"/>
    </source>
</evidence>
<name>A0A976R7V0_9VIRU</name>
<feature type="compositionally biased region" description="Basic residues" evidence="1">
    <location>
        <begin position="1"/>
        <end position="18"/>
    </location>
</feature>
<feature type="region of interest" description="Disordered" evidence="1">
    <location>
        <begin position="1"/>
        <end position="26"/>
    </location>
</feature>
<organism evidence="2">
    <name type="scientific">Sigmofec virus UA08Rod_6581</name>
    <dbReference type="NCBI Taxonomy" id="2929235"/>
    <lineage>
        <taxon>Viruses</taxon>
        <taxon>Monodnaviria</taxon>
        <taxon>Sangervirae</taxon>
        <taxon>Phixviricota</taxon>
        <taxon>Malgrandaviricetes</taxon>
        <taxon>Petitvirales</taxon>
        <taxon>Microviridae</taxon>
    </lineage>
</organism>